<protein>
    <recommendedName>
        <fullName evidence="12">ZP domain-containing protein</fullName>
    </recommendedName>
</protein>
<dbReference type="InParanoid" id="A0A803KCS5"/>
<evidence type="ECO:0000256" key="10">
    <source>
        <dbReference type="ARBA" id="ARBA00023288"/>
    </source>
</evidence>
<reference evidence="13" key="2">
    <citation type="submission" date="2021-03" db="UniProtKB">
        <authorList>
            <consortium name="Ensembl"/>
        </authorList>
    </citation>
    <scope>IDENTIFICATION</scope>
</reference>
<evidence type="ECO:0000256" key="1">
    <source>
        <dbReference type="ARBA" id="ARBA00004609"/>
    </source>
</evidence>
<evidence type="ECO:0000259" key="12">
    <source>
        <dbReference type="PROSITE" id="PS51034"/>
    </source>
</evidence>
<dbReference type="GO" id="GO:0098552">
    <property type="term" value="C:side of membrane"/>
    <property type="evidence" value="ECO:0007669"/>
    <property type="project" value="UniProtKB-KW"/>
</dbReference>
<evidence type="ECO:0000256" key="5">
    <source>
        <dbReference type="ARBA" id="ARBA00022622"/>
    </source>
</evidence>
<keyword evidence="10" id="KW-0449">Lipoprotein</keyword>
<keyword evidence="8" id="KW-1015">Disulfide bond</keyword>
<feature type="domain" description="ZP" evidence="12">
    <location>
        <begin position="63"/>
        <end position="314"/>
    </location>
</feature>
<dbReference type="InterPro" id="IPR048290">
    <property type="entry name" value="ZP_chr"/>
</dbReference>
<dbReference type="SMART" id="SM00241">
    <property type="entry name" value="ZP"/>
    <property type="match status" value="1"/>
</dbReference>
<dbReference type="GO" id="GO:0005576">
    <property type="term" value="C:extracellular region"/>
    <property type="evidence" value="ECO:0007669"/>
    <property type="project" value="UniProtKB-SubCell"/>
</dbReference>
<dbReference type="PANTHER" id="PTHR14002:SF58">
    <property type="entry name" value="UROMODULIN-LIKE"/>
    <property type="match status" value="1"/>
</dbReference>
<dbReference type="Ensembl" id="ENSXETT00000117815">
    <property type="protein sequence ID" value="ENSXETP00000118220"/>
    <property type="gene ID" value="ENSXETG00000044099"/>
</dbReference>
<dbReference type="Gene3D" id="2.60.40.3210">
    <property type="entry name" value="Zona pellucida, ZP-N domain"/>
    <property type="match status" value="1"/>
</dbReference>
<dbReference type="Gene3D" id="2.60.40.4100">
    <property type="entry name" value="Zona pellucida, ZP-C domain"/>
    <property type="match status" value="1"/>
</dbReference>
<keyword evidence="4" id="KW-0964">Secreted</keyword>
<dbReference type="Pfam" id="PF00100">
    <property type="entry name" value="Zona_pellucida"/>
    <property type="match status" value="1"/>
</dbReference>
<dbReference type="GO" id="GO:0005886">
    <property type="term" value="C:plasma membrane"/>
    <property type="evidence" value="ECO:0007669"/>
    <property type="project" value="UniProtKB-SubCell"/>
</dbReference>
<reference evidence="13" key="1">
    <citation type="journal article" date="2010" name="Science">
        <title>The genome of the Western clawed frog Xenopus tropicalis.</title>
        <authorList>
            <person name="Hellsten U."/>
            <person name="Harland R.M."/>
            <person name="Gilchrist M.J."/>
            <person name="Hendrix D."/>
            <person name="Jurka J."/>
            <person name="Kapitonov V."/>
            <person name="Ovcharenko I."/>
            <person name="Putnam N.H."/>
            <person name="Shu S."/>
            <person name="Taher L."/>
            <person name="Blitz I.L."/>
            <person name="Blumberg B."/>
            <person name="Dichmann D.S."/>
            <person name="Dubchak I."/>
            <person name="Amaya E."/>
            <person name="Detter J.C."/>
            <person name="Fletcher R."/>
            <person name="Gerhard D.S."/>
            <person name="Goodstein D."/>
            <person name="Graves T."/>
            <person name="Grigoriev I.V."/>
            <person name="Grimwood J."/>
            <person name="Kawashima T."/>
            <person name="Lindquist E."/>
            <person name="Lucas S.M."/>
            <person name="Mead P.E."/>
            <person name="Mitros T."/>
            <person name="Ogino H."/>
            <person name="Ohta Y."/>
            <person name="Poliakov A.V."/>
            <person name="Pollet N."/>
            <person name="Robert J."/>
            <person name="Salamov A."/>
            <person name="Sater A.K."/>
            <person name="Schmutz J."/>
            <person name="Terry A."/>
            <person name="Vize P.D."/>
            <person name="Warren W.C."/>
            <person name="Wells D."/>
            <person name="Wills A."/>
            <person name="Wilson R.K."/>
            <person name="Zimmerman L.B."/>
            <person name="Zorn A.M."/>
            <person name="Grainger R."/>
            <person name="Grammer T."/>
            <person name="Khokha M.K."/>
            <person name="Richardson P.M."/>
            <person name="Rokhsar D.S."/>
        </authorList>
    </citation>
    <scope>NUCLEOTIDE SEQUENCE [LARGE SCALE GENOMIC DNA]</scope>
    <source>
        <strain evidence="13">Nigerian</strain>
    </source>
</reference>
<dbReference type="PROSITE" id="PS00682">
    <property type="entry name" value="ZP_1"/>
    <property type="match status" value="1"/>
</dbReference>
<keyword evidence="5" id="KW-0336">GPI-anchor</keyword>
<sequence length="359" mass="40424">MHVIMILYFQGRKSSANKMQFPITLILFCIMASVSYGVFSSQLRVQRSAVDCPQDSAVCPKITCDSKALGFCVDKQELLNLKVDINSVHLMDRRCQGKVDNDKVCIDWATGENVCGTWLELTNTHVIYKNIVFLPPDPAYVIYREEYRYNVSCSYPLDLITSLSTVLYPIIVIISIPVDGYGEFQVGMAVYKDAFQTVHNTDVVLSTHEMLYVEVSIYNDNNDEFKLVMKNCYATPRDNANDFVKYYIIKDGCANTNDKTIRIHKNGESSKGQFEVQMFKFIGDYSRVYLHCEVYLCHKTKSCKPDCTGTRALNELPEAIGSLRLGPIDRSDGSTNVAGKASSGAFILLGFLLSSYLVF</sequence>
<dbReference type="FunFam" id="2.60.40.4100:FF:000001">
    <property type="entry name" value="alpha-tectorin isoform X1"/>
    <property type="match status" value="1"/>
</dbReference>
<evidence type="ECO:0000256" key="9">
    <source>
        <dbReference type="ARBA" id="ARBA00023180"/>
    </source>
</evidence>
<evidence type="ECO:0000313" key="13">
    <source>
        <dbReference type="Ensembl" id="ENSXETP00000118220"/>
    </source>
</evidence>
<dbReference type="PANTHER" id="PTHR14002">
    <property type="entry name" value="ENDOGLIN/TGF-BETA RECEPTOR TYPE III"/>
    <property type="match status" value="1"/>
</dbReference>
<name>A0A803KCS5_XENTR</name>
<keyword evidence="7 11" id="KW-0472">Membrane</keyword>
<organism evidence="13">
    <name type="scientific">Xenopus tropicalis</name>
    <name type="common">Western clawed frog</name>
    <name type="synonym">Silurana tropicalis</name>
    <dbReference type="NCBI Taxonomy" id="8364"/>
    <lineage>
        <taxon>Eukaryota</taxon>
        <taxon>Metazoa</taxon>
        <taxon>Chordata</taxon>
        <taxon>Craniata</taxon>
        <taxon>Vertebrata</taxon>
        <taxon>Euteleostomi</taxon>
        <taxon>Amphibia</taxon>
        <taxon>Batrachia</taxon>
        <taxon>Anura</taxon>
        <taxon>Pipoidea</taxon>
        <taxon>Pipidae</taxon>
        <taxon>Xenopodinae</taxon>
        <taxon>Xenopus</taxon>
        <taxon>Silurana</taxon>
    </lineage>
</organism>
<accession>A0A803KCS5</accession>
<dbReference type="PROSITE" id="PS51034">
    <property type="entry name" value="ZP_2"/>
    <property type="match status" value="1"/>
</dbReference>
<feature type="transmembrane region" description="Helical" evidence="11">
    <location>
        <begin position="21"/>
        <end position="39"/>
    </location>
</feature>
<proteinExistence type="predicted"/>
<dbReference type="PRINTS" id="PR00023">
    <property type="entry name" value="ZPELLUCIDA"/>
</dbReference>
<keyword evidence="11" id="KW-0812">Transmembrane</keyword>
<evidence type="ECO:0000256" key="6">
    <source>
        <dbReference type="ARBA" id="ARBA00022729"/>
    </source>
</evidence>
<evidence type="ECO:0000256" key="2">
    <source>
        <dbReference type="ARBA" id="ARBA00004613"/>
    </source>
</evidence>
<dbReference type="InterPro" id="IPR042235">
    <property type="entry name" value="ZP-C_dom"/>
</dbReference>
<dbReference type="InterPro" id="IPR017977">
    <property type="entry name" value="ZP_dom_CS"/>
</dbReference>
<dbReference type="InterPro" id="IPR001507">
    <property type="entry name" value="ZP_dom"/>
</dbReference>
<keyword evidence="3" id="KW-1003">Cell membrane</keyword>
<evidence type="ECO:0000256" key="7">
    <source>
        <dbReference type="ARBA" id="ARBA00023136"/>
    </source>
</evidence>
<comment type="subcellular location">
    <subcellularLocation>
        <location evidence="1">Cell membrane</location>
        <topology evidence="1">Lipid-anchor</topology>
        <topology evidence="1">GPI-anchor</topology>
    </subcellularLocation>
    <subcellularLocation>
        <location evidence="2">Secreted</location>
    </subcellularLocation>
</comment>
<evidence type="ECO:0000256" key="3">
    <source>
        <dbReference type="ARBA" id="ARBA00022475"/>
    </source>
</evidence>
<dbReference type="InterPro" id="IPR055355">
    <property type="entry name" value="ZP-C"/>
</dbReference>
<keyword evidence="6" id="KW-0732">Signal</keyword>
<dbReference type="AlphaFoldDB" id="A0A803KCS5"/>
<keyword evidence="11" id="KW-1133">Transmembrane helix</keyword>
<dbReference type="GeneTree" id="ENSGT00940000156038"/>
<evidence type="ECO:0000256" key="4">
    <source>
        <dbReference type="ARBA" id="ARBA00022525"/>
    </source>
</evidence>
<evidence type="ECO:0000256" key="8">
    <source>
        <dbReference type="ARBA" id="ARBA00023157"/>
    </source>
</evidence>
<keyword evidence="9" id="KW-0325">Glycoprotein</keyword>
<evidence type="ECO:0000256" key="11">
    <source>
        <dbReference type="SAM" id="Phobius"/>
    </source>
</evidence>